<feature type="compositionally biased region" description="Low complexity" evidence="3">
    <location>
        <begin position="221"/>
        <end position="234"/>
    </location>
</feature>
<evidence type="ECO:0000259" key="4">
    <source>
        <dbReference type="PROSITE" id="PS50303"/>
    </source>
</evidence>
<feature type="repeat" description="Pumilio" evidence="2">
    <location>
        <begin position="745"/>
        <end position="780"/>
    </location>
</feature>
<feature type="repeat" description="Pumilio" evidence="2">
    <location>
        <begin position="784"/>
        <end position="820"/>
    </location>
</feature>
<dbReference type="InterPro" id="IPR033133">
    <property type="entry name" value="PUM-HD"/>
</dbReference>
<dbReference type="OrthoDB" id="668540at2759"/>
<feature type="compositionally biased region" description="Polar residues" evidence="3">
    <location>
        <begin position="353"/>
        <end position="375"/>
    </location>
</feature>
<feature type="compositionally biased region" description="Low complexity" evidence="3">
    <location>
        <begin position="395"/>
        <end position="421"/>
    </location>
</feature>
<feature type="compositionally biased region" description="Pro residues" evidence="3">
    <location>
        <begin position="308"/>
        <end position="322"/>
    </location>
</feature>
<dbReference type="GO" id="GO:0003729">
    <property type="term" value="F:mRNA binding"/>
    <property type="evidence" value="ECO:0007669"/>
    <property type="project" value="TreeGrafter"/>
</dbReference>
<dbReference type="CDD" id="cd07920">
    <property type="entry name" value="Pumilio"/>
    <property type="match status" value="1"/>
</dbReference>
<evidence type="ECO:0000313" key="6">
    <source>
        <dbReference type="Proteomes" id="UP000669133"/>
    </source>
</evidence>
<feature type="compositionally biased region" description="Polar residues" evidence="3">
    <location>
        <begin position="146"/>
        <end position="169"/>
    </location>
</feature>
<feature type="region of interest" description="Disordered" evidence="3">
    <location>
        <begin position="308"/>
        <end position="441"/>
    </location>
</feature>
<dbReference type="SMART" id="SM00025">
    <property type="entry name" value="Pumilio"/>
    <property type="match status" value="8"/>
</dbReference>
<dbReference type="InterPro" id="IPR016024">
    <property type="entry name" value="ARM-type_fold"/>
</dbReference>
<feature type="domain" description="PUM-HD" evidence="4">
    <location>
        <begin position="477"/>
        <end position="843"/>
    </location>
</feature>
<dbReference type="InterPro" id="IPR001313">
    <property type="entry name" value="Pumilio_RNA-bd_rpt"/>
</dbReference>
<dbReference type="PANTHER" id="PTHR12537:SF13">
    <property type="entry name" value="PUMILIO HOMOLOGY DOMAIN FAMILY MEMBER 4"/>
    <property type="match status" value="1"/>
</dbReference>
<dbReference type="Pfam" id="PF00806">
    <property type="entry name" value="PUF"/>
    <property type="match status" value="8"/>
</dbReference>
<keyword evidence="6" id="KW-1185">Reference proteome</keyword>
<feature type="compositionally biased region" description="Low complexity" evidence="3">
    <location>
        <begin position="38"/>
        <end position="54"/>
    </location>
</feature>
<keyword evidence="1" id="KW-0677">Repeat</keyword>
<dbReference type="PANTHER" id="PTHR12537">
    <property type="entry name" value="RNA BINDING PROTEIN PUMILIO-RELATED"/>
    <property type="match status" value="1"/>
</dbReference>
<dbReference type="EMBL" id="JAEOAQ010000001">
    <property type="protein sequence ID" value="KAG5421398.1"/>
    <property type="molecule type" value="Genomic_DNA"/>
</dbReference>
<dbReference type="GO" id="GO:0010608">
    <property type="term" value="P:post-transcriptional regulation of gene expression"/>
    <property type="evidence" value="ECO:0007669"/>
    <property type="project" value="TreeGrafter"/>
</dbReference>
<dbReference type="PROSITE" id="PS50303">
    <property type="entry name" value="PUM_HD"/>
    <property type="match status" value="1"/>
</dbReference>
<feature type="compositionally biased region" description="Basic and acidic residues" evidence="3">
    <location>
        <begin position="200"/>
        <end position="212"/>
    </location>
</feature>
<protein>
    <recommendedName>
        <fullName evidence="4">PUM-HD domain-containing protein</fullName>
    </recommendedName>
</protein>
<accession>A0A8H7ZKM4</accession>
<gene>
    <name evidence="5" type="ORF">I9W82_000488</name>
</gene>
<organism evidence="5 6">
    <name type="scientific">Candida metapsilosis</name>
    <dbReference type="NCBI Taxonomy" id="273372"/>
    <lineage>
        <taxon>Eukaryota</taxon>
        <taxon>Fungi</taxon>
        <taxon>Dikarya</taxon>
        <taxon>Ascomycota</taxon>
        <taxon>Saccharomycotina</taxon>
        <taxon>Pichiomycetes</taxon>
        <taxon>Debaryomycetaceae</taxon>
        <taxon>Candida/Lodderomyces clade</taxon>
        <taxon>Candida</taxon>
    </lineage>
</organism>
<evidence type="ECO:0000256" key="3">
    <source>
        <dbReference type="SAM" id="MobiDB-lite"/>
    </source>
</evidence>
<feature type="repeat" description="Pumilio" evidence="2">
    <location>
        <begin position="557"/>
        <end position="592"/>
    </location>
</feature>
<dbReference type="PROSITE" id="PS50302">
    <property type="entry name" value="PUM"/>
    <property type="match status" value="6"/>
</dbReference>
<dbReference type="InterPro" id="IPR033712">
    <property type="entry name" value="Pumilio_RNA-bd"/>
</dbReference>
<name>A0A8H7ZKM4_9ASCO</name>
<proteinExistence type="predicted"/>
<dbReference type="AlphaFoldDB" id="A0A8H7ZKM4"/>
<feature type="compositionally biased region" description="Polar residues" evidence="3">
    <location>
        <begin position="128"/>
        <end position="137"/>
    </location>
</feature>
<dbReference type="Proteomes" id="UP000669133">
    <property type="component" value="Unassembled WGS sequence"/>
</dbReference>
<feature type="region of interest" description="Disordered" evidence="3">
    <location>
        <begin position="524"/>
        <end position="546"/>
    </location>
</feature>
<feature type="region of interest" description="Disordered" evidence="3">
    <location>
        <begin position="76"/>
        <end position="102"/>
    </location>
</feature>
<dbReference type="Gene3D" id="1.25.10.10">
    <property type="entry name" value="Leucine-rich Repeat Variant"/>
    <property type="match status" value="1"/>
</dbReference>
<feature type="region of interest" description="Disordered" evidence="3">
    <location>
        <begin position="1"/>
        <end position="55"/>
    </location>
</feature>
<feature type="compositionally biased region" description="Polar residues" evidence="3">
    <location>
        <begin position="20"/>
        <end position="36"/>
    </location>
</feature>
<feature type="compositionally biased region" description="Polar residues" evidence="3">
    <location>
        <begin position="1"/>
        <end position="12"/>
    </location>
</feature>
<sequence>MSRSLSISNADLATSDAKIKSNSGARSASVNSSFFSKNRGTGNGNNTDDVGNGDTKLHTNIDIVGAIDNLKLDEEDEQVNEGDTESGSNGPHKVDANMSNPTTAGANFGFPMYPPHAQSPYYFAPYQGSLTPQQQLKGNKGPTPPTTHYSGWTNHPSDFGSQYNATNHYQGGGGYVPASEPPLSSNKRDEPNIPFVKPLELPDSKEEADAQSKKSTGLSLSQGETSTTAGSATSNEQAPNEETEGNDSGNGTEKHGQDSTGAIAPQFVNISSPPPFNPFSPMALNHHPIGPGVPPGVPSPMMPYNYPLPLPPHHPHQPPPPQQQAGGPGNFQNFGMKMGPNSPLPRPPHPSAHFNSGPTSSTGNVQSGTVWNSNENPHRAEQATGPPPHILNHLPYQTGPQQTPPIQQQQQQQQQRQQQQLHHQHAHPMHFQSGVNGNRSGPFIPNQFNRGYYNRRGNKRGGHHYGVGHFGSVINGGGNYHYRRGEDTNKYQNANIDDYRGNILSLTIDQHGCRFLQRELIKEQETKEGTERGSENGKEEQEKEVGDDSVATLVFNELHDEVINLMLDPFGNYLIQKLVECITIEQKLDLITYSKSQFNRIALDSHGTRALQKLIECVGGYKEEGKQKMCAGLIIESLAPTIVSLSKDLNGNHVVQKCLINFSNDTNQVIYDIIKDNCETIACHRHGCCVLQRCLDYGSQSQIESLSHEITQRLDKFTYDPYGNYVVQYVLTHGDESSIDTIFAYLESNFYQLSIHKFGSNVLEKSIRLNDNKRSGLLIDKLLQLSQDEFLKVLNDSFGNYVLQTCLDVAQLDQMTKLSEILVPLLPDIISTPHGKRIVNKLQ</sequence>
<feature type="region of interest" description="Disordered" evidence="3">
    <location>
        <begin position="124"/>
        <end position="294"/>
    </location>
</feature>
<comment type="caution">
    <text evidence="5">The sequence shown here is derived from an EMBL/GenBank/DDBJ whole genome shotgun (WGS) entry which is preliminary data.</text>
</comment>
<dbReference type="GeneID" id="93649117"/>
<reference evidence="5 6" key="1">
    <citation type="submission" date="2020-12" db="EMBL/GenBank/DDBJ databases">
        <title>Effect of drift, selection, and recombination on the evolution of hybrid genomes in Candida yeast pathogens.</title>
        <authorList>
            <person name="Mixao V."/>
            <person name="Ksiezopolska E."/>
            <person name="Saus E."/>
            <person name="Boekhout T."/>
            <person name="Gacser A."/>
            <person name="Gabaldon T."/>
        </authorList>
    </citation>
    <scope>NUCLEOTIDE SEQUENCE [LARGE SCALE GENOMIC DNA]</scope>
    <source>
        <strain evidence="5 6">BP57</strain>
    </source>
</reference>
<dbReference type="GO" id="GO:0010629">
    <property type="term" value="P:negative regulation of gene expression"/>
    <property type="evidence" value="ECO:0007669"/>
    <property type="project" value="UniProtKB-ARBA"/>
</dbReference>
<feature type="repeat" description="Pumilio" evidence="2">
    <location>
        <begin position="673"/>
        <end position="708"/>
    </location>
</feature>
<dbReference type="InterPro" id="IPR011989">
    <property type="entry name" value="ARM-like"/>
</dbReference>
<feature type="repeat" description="Pumilio" evidence="2">
    <location>
        <begin position="709"/>
        <end position="744"/>
    </location>
</feature>
<dbReference type="RefSeq" id="XP_067550514.1">
    <property type="nucleotide sequence ID" value="XM_067693997.1"/>
</dbReference>
<evidence type="ECO:0000313" key="5">
    <source>
        <dbReference type="EMBL" id="KAG5421398.1"/>
    </source>
</evidence>
<evidence type="ECO:0000256" key="1">
    <source>
        <dbReference type="ARBA" id="ARBA00022737"/>
    </source>
</evidence>
<dbReference type="FunFam" id="1.25.10.10:FF:000237">
    <property type="entry name" value="Pumilio homolog 9"/>
    <property type="match status" value="1"/>
</dbReference>
<dbReference type="SUPFAM" id="SSF48371">
    <property type="entry name" value="ARM repeat"/>
    <property type="match status" value="1"/>
</dbReference>
<evidence type="ECO:0000256" key="2">
    <source>
        <dbReference type="PROSITE-ProRule" id="PRU00317"/>
    </source>
</evidence>
<feature type="repeat" description="Pumilio" evidence="2">
    <location>
        <begin position="637"/>
        <end position="672"/>
    </location>
</feature>
<dbReference type="GO" id="GO:0005737">
    <property type="term" value="C:cytoplasm"/>
    <property type="evidence" value="ECO:0007669"/>
    <property type="project" value="TreeGrafter"/>
</dbReference>